<organism evidence="1 2">
    <name type="scientific">Tribolium castaneum</name>
    <name type="common">Red flour beetle</name>
    <dbReference type="NCBI Taxonomy" id="7070"/>
    <lineage>
        <taxon>Eukaryota</taxon>
        <taxon>Metazoa</taxon>
        <taxon>Ecdysozoa</taxon>
        <taxon>Arthropoda</taxon>
        <taxon>Hexapoda</taxon>
        <taxon>Insecta</taxon>
        <taxon>Pterygota</taxon>
        <taxon>Neoptera</taxon>
        <taxon>Endopterygota</taxon>
        <taxon>Coleoptera</taxon>
        <taxon>Polyphaga</taxon>
        <taxon>Cucujiformia</taxon>
        <taxon>Tenebrionidae</taxon>
        <taxon>Tenebrionidae incertae sedis</taxon>
        <taxon>Tribolium</taxon>
    </lineage>
</organism>
<name>D6WW92_TRICA</name>
<dbReference type="EMBL" id="KQ971361">
    <property type="protein sequence ID" value="EFA08678.1"/>
    <property type="molecule type" value="Genomic_DNA"/>
</dbReference>
<dbReference type="InParanoid" id="D6WW92"/>
<reference evidence="1 2" key="1">
    <citation type="journal article" date="2008" name="Nature">
        <title>The genome of the model beetle and pest Tribolium castaneum.</title>
        <authorList>
            <consortium name="Tribolium Genome Sequencing Consortium"/>
            <person name="Richards S."/>
            <person name="Gibbs R.A."/>
            <person name="Weinstock G.M."/>
            <person name="Brown S.J."/>
            <person name="Denell R."/>
            <person name="Beeman R.W."/>
            <person name="Gibbs R."/>
            <person name="Beeman R.W."/>
            <person name="Brown S.J."/>
            <person name="Bucher G."/>
            <person name="Friedrich M."/>
            <person name="Grimmelikhuijzen C.J."/>
            <person name="Klingler M."/>
            <person name="Lorenzen M."/>
            <person name="Richards S."/>
            <person name="Roth S."/>
            <person name="Schroder R."/>
            <person name="Tautz D."/>
            <person name="Zdobnov E.M."/>
            <person name="Muzny D."/>
            <person name="Gibbs R.A."/>
            <person name="Weinstock G.M."/>
            <person name="Attaway T."/>
            <person name="Bell S."/>
            <person name="Buhay C.J."/>
            <person name="Chandrabose M.N."/>
            <person name="Chavez D."/>
            <person name="Clerk-Blankenburg K.P."/>
            <person name="Cree A."/>
            <person name="Dao M."/>
            <person name="Davis C."/>
            <person name="Chacko J."/>
            <person name="Dinh H."/>
            <person name="Dugan-Rocha S."/>
            <person name="Fowler G."/>
            <person name="Garner T.T."/>
            <person name="Garnes J."/>
            <person name="Gnirke A."/>
            <person name="Hawes A."/>
            <person name="Hernandez J."/>
            <person name="Hines S."/>
            <person name="Holder M."/>
            <person name="Hume J."/>
            <person name="Jhangiani S.N."/>
            <person name="Joshi V."/>
            <person name="Khan Z.M."/>
            <person name="Jackson L."/>
            <person name="Kovar C."/>
            <person name="Kowis A."/>
            <person name="Lee S."/>
            <person name="Lewis L.R."/>
            <person name="Margolis J."/>
            <person name="Morgan M."/>
            <person name="Nazareth L.V."/>
            <person name="Nguyen N."/>
            <person name="Okwuonu G."/>
            <person name="Parker D."/>
            <person name="Richards S."/>
            <person name="Ruiz S.J."/>
            <person name="Santibanez J."/>
            <person name="Savard J."/>
            <person name="Scherer S.E."/>
            <person name="Schneider B."/>
            <person name="Sodergren E."/>
            <person name="Tautz D."/>
            <person name="Vattahil S."/>
            <person name="Villasana D."/>
            <person name="White C.S."/>
            <person name="Wright R."/>
            <person name="Park Y."/>
            <person name="Beeman R.W."/>
            <person name="Lord J."/>
            <person name="Oppert B."/>
            <person name="Lorenzen M."/>
            <person name="Brown S."/>
            <person name="Wang L."/>
            <person name="Savard J."/>
            <person name="Tautz D."/>
            <person name="Richards S."/>
            <person name="Weinstock G."/>
            <person name="Gibbs R.A."/>
            <person name="Liu Y."/>
            <person name="Worley K."/>
            <person name="Weinstock G."/>
            <person name="Elsik C.G."/>
            <person name="Reese J.T."/>
            <person name="Elhaik E."/>
            <person name="Landan G."/>
            <person name="Graur D."/>
            <person name="Arensburger P."/>
            <person name="Atkinson P."/>
            <person name="Beeman R.W."/>
            <person name="Beidler J."/>
            <person name="Brown S.J."/>
            <person name="Demuth J.P."/>
            <person name="Drury D.W."/>
            <person name="Du Y.Z."/>
            <person name="Fujiwara H."/>
            <person name="Lorenzen M."/>
            <person name="Maselli V."/>
            <person name="Osanai M."/>
            <person name="Park Y."/>
            <person name="Robertson H.M."/>
            <person name="Tu Z."/>
            <person name="Wang J.J."/>
            <person name="Wang S."/>
            <person name="Richards S."/>
            <person name="Song H."/>
            <person name="Zhang L."/>
            <person name="Sodergren E."/>
            <person name="Werner D."/>
            <person name="Stanke M."/>
            <person name="Morgenstern B."/>
            <person name="Solovyev V."/>
            <person name="Kosarev P."/>
            <person name="Brown G."/>
            <person name="Chen H.C."/>
            <person name="Ermolaeva O."/>
            <person name="Hlavina W."/>
            <person name="Kapustin Y."/>
            <person name="Kiryutin B."/>
            <person name="Kitts P."/>
            <person name="Maglott D."/>
            <person name="Pruitt K."/>
            <person name="Sapojnikov V."/>
            <person name="Souvorov A."/>
            <person name="Mackey A.J."/>
            <person name="Waterhouse R.M."/>
            <person name="Wyder S."/>
            <person name="Zdobnov E.M."/>
            <person name="Zdobnov E.M."/>
            <person name="Wyder S."/>
            <person name="Kriventseva E.V."/>
            <person name="Kadowaki T."/>
            <person name="Bork P."/>
            <person name="Aranda M."/>
            <person name="Bao R."/>
            <person name="Beermann A."/>
            <person name="Berns N."/>
            <person name="Bolognesi R."/>
            <person name="Bonneton F."/>
            <person name="Bopp D."/>
            <person name="Brown S.J."/>
            <person name="Bucher G."/>
            <person name="Butts T."/>
            <person name="Chaumot A."/>
            <person name="Denell R.E."/>
            <person name="Ferrier D.E."/>
            <person name="Friedrich M."/>
            <person name="Gordon C.M."/>
            <person name="Jindra M."/>
            <person name="Klingler M."/>
            <person name="Lan Q."/>
            <person name="Lattorff H.M."/>
            <person name="Laudet V."/>
            <person name="von Levetsow C."/>
            <person name="Liu Z."/>
            <person name="Lutz R."/>
            <person name="Lynch J.A."/>
            <person name="da Fonseca R.N."/>
            <person name="Posnien N."/>
            <person name="Reuter R."/>
            <person name="Roth S."/>
            <person name="Savard J."/>
            <person name="Schinko J.B."/>
            <person name="Schmitt C."/>
            <person name="Schoppmeier M."/>
            <person name="Schroder R."/>
            <person name="Shippy T.D."/>
            <person name="Simonnet F."/>
            <person name="Marques-Souza H."/>
            <person name="Tautz D."/>
            <person name="Tomoyasu Y."/>
            <person name="Trauner J."/>
            <person name="Van der Zee M."/>
            <person name="Vervoort M."/>
            <person name="Wittkopp N."/>
            <person name="Wimmer E.A."/>
            <person name="Yang X."/>
            <person name="Jones A.K."/>
            <person name="Sattelle D.B."/>
            <person name="Ebert P.R."/>
            <person name="Nelson D."/>
            <person name="Scott J.G."/>
            <person name="Beeman R.W."/>
            <person name="Muthukrishnan S."/>
            <person name="Kramer K.J."/>
            <person name="Arakane Y."/>
            <person name="Beeman R.W."/>
            <person name="Zhu Q."/>
            <person name="Hogenkamp D."/>
            <person name="Dixit R."/>
            <person name="Oppert B."/>
            <person name="Jiang H."/>
            <person name="Zou Z."/>
            <person name="Marshall J."/>
            <person name="Elpidina E."/>
            <person name="Vinokurov K."/>
            <person name="Oppert C."/>
            <person name="Zou Z."/>
            <person name="Evans J."/>
            <person name="Lu Z."/>
            <person name="Zhao P."/>
            <person name="Sumathipala N."/>
            <person name="Altincicek B."/>
            <person name="Vilcinskas A."/>
            <person name="Williams M."/>
            <person name="Hultmark D."/>
            <person name="Hetru C."/>
            <person name="Jiang H."/>
            <person name="Grimmelikhuijzen C.J."/>
            <person name="Hauser F."/>
            <person name="Cazzamali G."/>
            <person name="Williamson M."/>
            <person name="Park Y."/>
            <person name="Li B."/>
            <person name="Tanaka Y."/>
            <person name="Predel R."/>
            <person name="Neupert S."/>
            <person name="Schachtner J."/>
            <person name="Verleyen P."/>
            <person name="Raible F."/>
            <person name="Bork P."/>
            <person name="Friedrich M."/>
            <person name="Walden K.K."/>
            <person name="Robertson H.M."/>
            <person name="Angeli S."/>
            <person name="Foret S."/>
            <person name="Bucher G."/>
            <person name="Schuetz S."/>
            <person name="Maleszka R."/>
            <person name="Wimmer E.A."/>
            <person name="Beeman R.W."/>
            <person name="Lorenzen M."/>
            <person name="Tomoyasu Y."/>
            <person name="Miller S.C."/>
            <person name="Grossmann D."/>
            <person name="Bucher G."/>
        </authorList>
    </citation>
    <scope>NUCLEOTIDE SEQUENCE [LARGE SCALE GENOMIC DNA]</scope>
    <source>
        <strain evidence="1 2">Georgia GA2</strain>
    </source>
</reference>
<dbReference type="HOGENOM" id="CLU_3109057_0_0_1"/>
<dbReference type="AlphaFoldDB" id="D6WW92"/>
<protein>
    <submittedName>
        <fullName evidence="1">Uncharacterized protein</fullName>
    </submittedName>
</protein>
<accession>D6WW92</accession>
<evidence type="ECO:0000313" key="2">
    <source>
        <dbReference type="Proteomes" id="UP000007266"/>
    </source>
</evidence>
<gene>
    <name evidence="1" type="primary">GLEAN_06346</name>
    <name evidence="1" type="ORF">TcasGA2_TC006346</name>
</gene>
<sequence length="51" mass="5786">MEKLRHFPAEIPVADAGTSWVNKHFRPVLTHAALIQISMGIRLNFNADRSQ</sequence>
<dbReference type="Proteomes" id="UP000007266">
    <property type="component" value="Linkage group 8"/>
</dbReference>
<reference evidence="1 2" key="2">
    <citation type="journal article" date="2010" name="Nucleic Acids Res.">
        <title>BeetleBase in 2010: revisions to provide comprehensive genomic information for Tribolium castaneum.</title>
        <authorList>
            <person name="Kim H.S."/>
            <person name="Murphy T."/>
            <person name="Xia J."/>
            <person name="Caragea D."/>
            <person name="Park Y."/>
            <person name="Beeman R.W."/>
            <person name="Lorenzen M.D."/>
            <person name="Butcher S."/>
            <person name="Manak J.R."/>
            <person name="Brown S.J."/>
        </authorList>
    </citation>
    <scope>GENOME REANNOTATION</scope>
    <source>
        <strain evidence="1 2">Georgia GA2</strain>
    </source>
</reference>
<keyword evidence="2" id="KW-1185">Reference proteome</keyword>
<proteinExistence type="predicted"/>
<evidence type="ECO:0000313" key="1">
    <source>
        <dbReference type="EMBL" id="EFA08678.1"/>
    </source>
</evidence>